<evidence type="ECO:0000259" key="8">
    <source>
        <dbReference type="Pfam" id="PF00005"/>
    </source>
</evidence>
<keyword evidence="12" id="KW-1185">Reference proteome</keyword>
<feature type="domain" description="ABC-2 type transporter transmembrane" evidence="9">
    <location>
        <begin position="322"/>
        <end position="525"/>
    </location>
</feature>
<reference evidence="11" key="2">
    <citation type="submission" date="2025-09" db="UniProtKB">
        <authorList>
            <consortium name="Ensembl"/>
        </authorList>
    </citation>
    <scope>IDENTIFICATION</scope>
</reference>
<dbReference type="GO" id="GO:0140359">
    <property type="term" value="F:ABC-type transporter activity"/>
    <property type="evidence" value="ECO:0007669"/>
    <property type="project" value="InterPro"/>
</dbReference>
<feature type="transmembrane region" description="Helical" evidence="7">
    <location>
        <begin position="442"/>
        <end position="466"/>
    </location>
</feature>
<organism evidence="11 12">
    <name type="scientific">Marmota marmota marmota</name>
    <name type="common">Alpine marmot</name>
    <dbReference type="NCBI Taxonomy" id="9994"/>
    <lineage>
        <taxon>Eukaryota</taxon>
        <taxon>Metazoa</taxon>
        <taxon>Chordata</taxon>
        <taxon>Craniata</taxon>
        <taxon>Vertebrata</taxon>
        <taxon>Euteleostomi</taxon>
        <taxon>Mammalia</taxon>
        <taxon>Eutheria</taxon>
        <taxon>Euarchontoglires</taxon>
        <taxon>Glires</taxon>
        <taxon>Rodentia</taxon>
        <taxon>Sciuromorpha</taxon>
        <taxon>Sciuridae</taxon>
        <taxon>Xerinae</taxon>
        <taxon>Marmotini</taxon>
        <taxon>Marmota</taxon>
    </lineage>
</organism>
<feature type="transmembrane region" description="Helical" evidence="7">
    <location>
        <begin position="375"/>
        <end position="394"/>
    </location>
</feature>
<dbReference type="GO" id="GO:0015562">
    <property type="term" value="F:efflux transmembrane transporter activity"/>
    <property type="evidence" value="ECO:0007669"/>
    <property type="project" value="TreeGrafter"/>
</dbReference>
<evidence type="ECO:0000256" key="3">
    <source>
        <dbReference type="ARBA" id="ARBA00022448"/>
    </source>
</evidence>
<evidence type="ECO:0000259" key="9">
    <source>
        <dbReference type="Pfam" id="PF01061"/>
    </source>
</evidence>
<dbReference type="InterPro" id="IPR013525">
    <property type="entry name" value="ABC2_TM"/>
</dbReference>
<dbReference type="InterPro" id="IPR043926">
    <property type="entry name" value="ABCG_dom"/>
</dbReference>
<sequence>MASIDPKSFTQGTVLSIHNICYRVKEKSGFLLCRRTFEREVLTNIKYVHELFKILKTYIYFYRLLDILAARKDPNGLSGDVLINGAPRPANFKCNSGFMVQDDFILGTLTVRENLAFSAALRLPTTMTKHEKDEWIKVVIEELGLDEVADSKVGSGEERKKTSIAMGLITDPSILFLDEPTTGLDSSTSNPQNSIFKLFDSLTLLASGKLMYHGPAQKALEYFESAGYHCELLNNPSDFFMDVINGDSPAAVTAMQEEGGEANETEQLLMGKLPVIERLAQFYSKSAFYRETETELERLSGGQHSSSNLAFKEITYVTTFCHQFRWILWRSFRNLMSHPQPWIVQITIILILGLIVGGTFLQLKNDCTEIQNSRLIWAVPLGLIWDVWCVFLFCRHEYLNGYYRVSSYFLGKLLFDLLFGRFFPSFIFTLVLYLMLGLKRGITAFLITMITTLMVAYSTTAMILAIGIHENAASGKTLLVIVYFVFMLVFLGMSLNFETMTPQLSWLQYFSIPHYGYMALQHNEFLEQKFCSGPNTTMSNCRPSFLICTGEEFLIIQGLDLSPWSIWKNILSLACMMIIFLTIVYLKLLFLKKTFLNSSVILYELPLMNPA</sequence>
<keyword evidence="4 7" id="KW-0812">Transmembrane</keyword>
<dbReference type="SUPFAM" id="SSF52540">
    <property type="entry name" value="P-loop containing nucleoside triphosphate hydrolases"/>
    <property type="match status" value="1"/>
</dbReference>
<feature type="transmembrane region" description="Helical" evidence="7">
    <location>
        <begin position="570"/>
        <end position="590"/>
    </location>
</feature>
<evidence type="ECO:0008006" key="13">
    <source>
        <dbReference type="Google" id="ProtNLM"/>
    </source>
</evidence>
<dbReference type="PANTHER" id="PTHR48041">
    <property type="entry name" value="ABC TRANSPORTER G FAMILY MEMBER 28"/>
    <property type="match status" value="1"/>
</dbReference>
<comment type="subcellular location">
    <subcellularLocation>
        <location evidence="1">Membrane</location>
        <topology evidence="1">Multi-pass membrane protein</topology>
    </subcellularLocation>
</comment>
<dbReference type="Pfam" id="PF00005">
    <property type="entry name" value="ABC_tran"/>
    <property type="match status" value="1"/>
</dbReference>
<keyword evidence="3" id="KW-0813">Transport</keyword>
<feature type="domain" description="ABC transporter" evidence="8">
    <location>
        <begin position="64"/>
        <end position="182"/>
    </location>
</feature>
<dbReference type="Pfam" id="PF01061">
    <property type="entry name" value="ABC2_membrane"/>
    <property type="match status" value="1"/>
</dbReference>
<dbReference type="Ensembl" id="ENSMMMT00000006569.1">
    <property type="protein sequence ID" value="ENSMMMP00000005774.1"/>
    <property type="gene ID" value="ENSMMMG00000005179.1"/>
</dbReference>
<dbReference type="GO" id="GO:0016887">
    <property type="term" value="F:ATP hydrolysis activity"/>
    <property type="evidence" value="ECO:0007669"/>
    <property type="project" value="InterPro"/>
</dbReference>
<dbReference type="PANTHER" id="PTHR48041:SF70">
    <property type="entry name" value="ATP-BINDING CASSETTE SUB-FAMILY G MEMBER 3"/>
    <property type="match status" value="1"/>
</dbReference>
<reference evidence="11" key="1">
    <citation type="submission" date="2025-08" db="UniProtKB">
        <authorList>
            <consortium name="Ensembl"/>
        </authorList>
    </citation>
    <scope>IDENTIFICATION</scope>
</reference>
<dbReference type="GO" id="GO:0032217">
    <property type="term" value="F:riboflavin transmembrane transporter activity"/>
    <property type="evidence" value="ECO:0007669"/>
    <property type="project" value="TreeGrafter"/>
</dbReference>
<evidence type="ECO:0000256" key="4">
    <source>
        <dbReference type="ARBA" id="ARBA00022692"/>
    </source>
</evidence>
<dbReference type="InterPro" id="IPR003439">
    <property type="entry name" value="ABC_transporter-like_ATP-bd"/>
</dbReference>
<dbReference type="GO" id="GO:0005524">
    <property type="term" value="F:ATP binding"/>
    <property type="evidence" value="ECO:0007669"/>
    <property type="project" value="InterPro"/>
</dbReference>
<dbReference type="GeneTree" id="ENSGT00940000160729"/>
<dbReference type="AlphaFoldDB" id="A0A8C5YVG0"/>
<dbReference type="InterPro" id="IPR027417">
    <property type="entry name" value="P-loop_NTPase"/>
</dbReference>
<keyword evidence="6 7" id="KW-0472">Membrane</keyword>
<evidence type="ECO:0000256" key="1">
    <source>
        <dbReference type="ARBA" id="ARBA00004141"/>
    </source>
</evidence>
<evidence type="ECO:0000313" key="12">
    <source>
        <dbReference type="Proteomes" id="UP000694407"/>
    </source>
</evidence>
<protein>
    <recommendedName>
        <fullName evidence="13">ABC transporter domain-containing protein</fullName>
    </recommendedName>
</protein>
<evidence type="ECO:0000256" key="2">
    <source>
        <dbReference type="ARBA" id="ARBA00005814"/>
    </source>
</evidence>
<feature type="domain" description="ABC transporter family G" evidence="10">
    <location>
        <begin position="191"/>
        <end position="246"/>
    </location>
</feature>
<evidence type="ECO:0000313" key="11">
    <source>
        <dbReference type="Ensembl" id="ENSMMMP00000005774.1"/>
    </source>
</evidence>
<dbReference type="Gene3D" id="3.40.50.300">
    <property type="entry name" value="P-loop containing nucleotide triphosphate hydrolases"/>
    <property type="match status" value="1"/>
</dbReference>
<proteinExistence type="inferred from homology"/>
<feature type="transmembrane region" description="Helical" evidence="7">
    <location>
        <begin position="414"/>
        <end position="436"/>
    </location>
</feature>
<dbReference type="Pfam" id="PF19055">
    <property type="entry name" value="ABC2_membrane_7"/>
    <property type="match status" value="1"/>
</dbReference>
<comment type="similarity">
    <text evidence="2">Belongs to the ABC transporter superfamily. ABCG family. Eye pigment precursor importer (TC 3.A.1.204) subfamily.</text>
</comment>
<keyword evidence="5 7" id="KW-1133">Transmembrane helix</keyword>
<feature type="transmembrane region" description="Helical" evidence="7">
    <location>
        <begin position="478"/>
        <end position="497"/>
    </location>
</feature>
<dbReference type="Proteomes" id="UP000694407">
    <property type="component" value="Unplaced"/>
</dbReference>
<evidence type="ECO:0000259" key="10">
    <source>
        <dbReference type="Pfam" id="PF19055"/>
    </source>
</evidence>
<evidence type="ECO:0000256" key="5">
    <source>
        <dbReference type="ARBA" id="ARBA00022989"/>
    </source>
</evidence>
<evidence type="ECO:0000256" key="7">
    <source>
        <dbReference type="SAM" id="Phobius"/>
    </source>
</evidence>
<feature type="transmembrane region" description="Helical" evidence="7">
    <location>
        <begin position="342"/>
        <end position="363"/>
    </location>
</feature>
<accession>A0A8C5YVG0</accession>
<dbReference type="GO" id="GO:0005886">
    <property type="term" value="C:plasma membrane"/>
    <property type="evidence" value="ECO:0007669"/>
    <property type="project" value="TreeGrafter"/>
</dbReference>
<name>A0A8C5YVG0_MARMA</name>
<evidence type="ECO:0000256" key="6">
    <source>
        <dbReference type="ARBA" id="ARBA00023136"/>
    </source>
</evidence>
<dbReference type="InterPro" id="IPR050352">
    <property type="entry name" value="ABCG_transporters"/>
</dbReference>